<dbReference type="EMBL" id="PZZZ01000015">
    <property type="protein sequence ID" value="PTM86952.1"/>
    <property type="molecule type" value="Genomic_DNA"/>
</dbReference>
<evidence type="ECO:0000259" key="13">
    <source>
        <dbReference type="Pfam" id="PF19291"/>
    </source>
</evidence>
<evidence type="ECO:0000313" key="14">
    <source>
        <dbReference type="EMBL" id="PTM86952.1"/>
    </source>
</evidence>
<evidence type="ECO:0000313" key="15">
    <source>
        <dbReference type="Proteomes" id="UP000241247"/>
    </source>
</evidence>
<dbReference type="SUPFAM" id="SSF48208">
    <property type="entry name" value="Six-hairpin glycosidases"/>
    <property type="match status" value="1"/>
</dbReference>
<keyword evidence="7" id="KW-0326">Glycosidase</keyword>
<gene>
    <name evidence="14" type="ORF">C7449_1155</name>
</gene>
<keyword evidence="5" id="KW-0378">Hydrolase</keyword>
<accession>A0A2T5AJQ2</accession>
<evidence type="ECO:0000256" key="11">
    <source>
        <dbReference type="ARBA" id="ARBA00060615"/>
    </source>
</evidence>
<dbReference type="InterPro" id="IPR011613">
    <property type="entry name" value="GH15-like"/>
</dbReference>
<proteinExistence type="inferred from homology"/>
<comment type="cofactor">
    <cofactor evidence="10">
        <name>phosphate</name>
        <dbReference type="ChEBI" id="CHEBI:43474"/>
    </cofactor>
</comment>
<comment type="pathway">
    <text evidence="11">Glycan degradation; trehalose degradation; D-glucose from alpha,alpha-trehalose: step 1/1.</text>
</comment>
<comment type="catalytic activity">
    <reaction evidence="1">
        <text>alpha,alpha-trehalose + H2O = alpha-D-glucose + beta-D-glucose</text>
        <dbReference type="Rhea" id="RHEA:32675"/>
        <dbReference type="ChEBI" id="CHEBI:15377"/>
        <dbReference type="ChEBI" id="CHEBI:15903"/>
        <dbReference type="ChEBI" id="CHEBI:16551"/>
        <dbReference type="ChEBI" id="CHEBI:17925"/>
        <dbReference type="EC" id="3.2.1.28"/>
    </reaction>
</comment>
<dbReference type="InterPro" id="IPR045582">
    <property type="entry name" value="Trehalase-like_N"/>
</dbReference>
<dbReference type="Proteomes" id="UP000241247">
    <property type="component" value="Unassembled WGS sequence"/>
</dbReference>
<dbReference type="Pfam" id="PF19291">
    <property type="entry name" value="TREH_N"/>
    <property type="match status" value="1"/>
</dbReference>
<keyword evidence="15" id="KW-1185">Reference proteome</keyword>
<keyword evidence="6" id="KW-0119">Carbohydrate metabolism</keyword>
<evidence type="ECO:0000256" key="3">
    <source>
        <dbReference type="ARBA" id="ARBA00012757"/>
    </source>
</evidence>
<sequence length="597" mass="66889">MASRIEDYAVIGNCETMALVGRDGSIDWLCLPRFDSAACFAALLGNRDNGRWLIAPVAAEAASKRHYRGNSLVLETAFETSTGVVQIIDALSRRDRVTDLVRIVSGLSGSVEMQTEIVLRFDYGRTIPWASRRADGRLQFVAGPDRIVLDSSVSLRGEAMRTVGRFDVRAGEEHCFAMSWTLSFLAVPEAADPKRVLEQERNTWEEWAARLTPVNTWSQPVVRSLLTLKALTHRETGGIVAAATTSLPEIVGGPRNWDYRFCWLRDATFTIYALINGGFMEEARQWRDWLLRAAAGDPDDLQIMYGIGGERRLTEYEVPWLDGYEGSRPVRVGNLASTQLQLDVFGELLDTLYVARNAGLPPNKATWPLERALVLHLAKMWDQPDSGIWEMRGEKRHFTHSKVMAWVAFDRAIRMVDEFGVEGPAAEWQHIRSRIHRQVCEQGYDPKLGSFVQSYGSSVLDASLLLLPLVGFLPPDDPRVVGTIEAVERRLMRDGFLLRYEDGRGSDNLPAGQGAFLACSFWLVDNYVLLGRLDDARTLFERLLSLCNDVGLLAEEYDARSGRQVGNFPQAFSHLALINSAYNLAHHRGPAKERSKT</sequence>
<comment type="similarity">
    <text evidence="2">Belongs to the glycosyl hydrolase 15 family.</text>
</comment>
<dbReference type="GO" id="GO:0004555">
    <property type="term" value="F:alpha,alpha-trehalase activity"/>
    <property type="evidence" value="ECO:0007669"/>
    <property type="project" value="UniProtKB-EC"/>
</dbReference>
<name>A0A2T5AJQ2_MYCDI</name>
<dbReference type="OrthoDB" id="3902805at2"/>
<comment type="caution">
    <text evidence="14">The sequence shown here is derived from an EMBL/GenBank/DDBJ whole genome shotgun (WGS) entry which is preliminary data.</text>
</comment>
<dbReference type="Pfam" id="PF00723">
    <property type="entry name" value="Glyco_hydro_15"/>
    <property type="match status" value="1"/>
</dbReference>
<feature type="domain" description="Trehalase-like N-terminal" evidence="13">
    <location>
        <begin position="2"/>
        <end position="151"/>
    </location>
</feature>
<organism evidence="14 15">
    <name type="scientific">Mycoplana dimorpha</name>
    <dbReference type="NCBI Taxonomy" id="28320"/>
    <lineage>
        <taxon>Bacteria</taxon>
        <taxon>Pseudomonadati</taxon>
        <taxon>Pseudomonadota</taxon>
        <taxon>Alphaproteobacteria</taxon>
        <taxon>Hyphomicrobiales</taxon>
        <taxon>Rhizobiaceae</taxon>
        <taxon>Mycoplana</taxon>
    </lineage>
</organism>
<dbReference type="RefSeq" id="WP_108004881.1">
    <property type="nucleotide sequence ID" value="NZ_JBHEEX010000019.1"/>
</dbReference>
<dbReference type="PANTHER" id="PTHR31616:SF0">
    <property type="entry name" value="GLUCAN 1,4-ALPHA-GLUCOSIDASE"/>
    <property type="match status" value="1"/>
</dbReference>
<dbReference type="Gene3D" id="1.50.10.10">
    <property type="match status" value="1"/>
</dbReference>
<reference evidence="14 15" key="1">
    <citation type="submission" date="2018-04" db="EMBL/GenBank/DDBJ databases">
        <title>Genomic Encyclopedia of Type Strains, Phase IV (KMG-IV): sequencing the most valuable type-strain genomes for metagenomic binning, comparative biology and taxonomic classification.</title>
        <authorList>
            <person name="Goeker M."/>
        </authorList>
    </citation>
    <scope>NUCLEOTIDE SEQUENCE [LARGE SCALE GENOMIC DNA]</scope>
    <source>
        <strain evidence="14 15">DSM 7138</strain>
    </source>
</reference>
<feature type="domain" description="GH15-like" evidence="12">
    <location>
        <begin position="221"/>
        <end position="581"/>
    </location>
</feature>
<protein>
    <recommendedName>
        <fullName evidence="4">Trehalase</fullName>
        <ecNumber evidence="3">3.2.1.28</ecNumber>
    </recommendedName>
    <alternativeName>
        <fullName evidence="8">Alpha,alpha-trehalase</fullName>
    </alternativeName>
    <alternativeName>
        <fullName evidence="9">Alpha,alpha-trehalose glucohydrolase</fullName>
    </alternativeName>
</protein>
<evidence type="ECO:0000256" key="9">
    <source>
        <dbReference type="ARBA" id="ARBA00031637"/>
    </source>
</evidence>
<evidence type="ECO:0000256" key="5">
    <source>
        <dbReference type="ARBA" id="ARBA00022801"/>
    </source>
</evidence>
<dbReference type="AlphaFoldDB" id="A0A2T5AJQ2"/>
<evidence type="ECO:0000256" key="7">
    <source>
        <dbReference type="ARBA" id="ARBA00023295"/>
    </source>
</evidence>
<evidence type="ECO:0000256" key="8">
    <source>
        <dbReference type="ARBA" id="ARBA00030473"/>
    </source>
</evidence>
<dbReference type="PANTHER" id="PTHR31616">
    <property type="entry name" value="TREHALASE"/>
    <property type="match status" value="1"/>
</dbReference>
<dbReference type="InterPro" id="IPR012341">
    <property type="entry name" value="6hp_glycosidase-like_sf"/>
</dbReference>
<dbReference type="FunFam" id="1.50.10.10:FF:000005">
    <property type="entry name" value="Glycosyl hydrolase, glucoamylase"/>
    <property type="match status" value="1"/>
</dbReference>
<dbReference type="EC" id="3.2.1.28" evidence="3"/>
<evidence type="ECO:0000256" key="1">
    <source>
        <dbReference type="ARBA" id="ARBA00001576"/>
    </source>
</evidence>
<evidence type="ECO:0000259" key="12">
    <source>
        <dbReference type="Pfam" id="PF00723"/>
    </source>
</evidence>
<evidence type="ECO:0000256" key="4">
    <source>
        <dbReference type="ARBA" id="ARBA00019905"/>
    </source>
</evidence>
<evidence type="ECO:0000256" key="6">
    <source>
        <dbReference type="ARBA" id="ARBA00023277"/>
    </source>
</evidence>
<dbReference type="InterPro" id="IPR008928">
    <property type="entry name" value="6-hairpin_glycosidase_sf"/>
</dbReference>
<dbReference type="GO" id="GO:0005993">
    <property type="term" value="P:trehalose catabolic process"/>
    <property type="evidence" value="ECO:0007669"/>
    <property type="project" value="UniProtKB-ARBA"/>
</dbReference>
<evidence type="ECO:0000256" key="10">
    <source>
        <dbReference type="ARBA" id="ARBA00053030"/>
    </source>
</evidence>
<evidence type="ECO:0000256" key="2">
    <source>
        <dbReference type="ARBA" id="ARBA00006188"/>
    </source>
</evidence>